<dbReference type="PANTHER" id="PTHR23033:SF50">
    <property type="entry name" value="HEXOSYLTRANSFERASE"/>
    <property type="match status" value="1"/>
</dbReference>
<dbReference type="EMBL" id="JAEHOD010000014">
    <property type="protein sequence ID" value="KAG2449429.1"/>
    <property type="molecule type" value="Genomic_DNA"/>
</dbReference>
<dbReference type="OrthoDB" id="421979at2759"/>
<evidence type="ECO:0000256" key="7">
    <source>
        <dbReference type="SAM" id="MobiDB-lite"/>
    </source>
</evidence>
<feature type="compositionally biased region" description="Gly residues" evidence="7">
    <location>
        <begin position="245"/>
        <end position="258"/>
    </location>
</feature>
<sequence length="776" mass="81507">MQRRAFACLISALLHILSDATNTQLRASAAHVPLSKPEDFVIVINTDQQRFNLALASRPLRAGIRTFIALDNATRADELNAAGNAHKETYAFFPNRNTSGPDANKPGDTRWQAAPFMAHRHYGPTYKWMLLGDDDTLWFMLGIKRLLHGYDYSLPYAISDHLGDHNPRGFFVPSPFAAVCSPCHWPNLLHARRKEELLERGPAHITPAEAAVWDPTELDGWGWGRLRPLPANGTVELAESAEGAGSAGMGGTGQGGRLGGRRKRRRQWEGGAARLLQAEQEHEQEELEEEMGSPPDAGVRVSSILRSQSQAGHARWQGPGQQAQGPGRAQGPGPGRLPWPAVARLLQQWQQQGSPKLAPANVSALLPLAYYGPAAAQLSSAGSSASAALSAGTAAKPPPPPPRKPLPTDNPIPPPGCPCRPAGGCLHRARLCRGSGRGQELCGRSQVFKSGGFRGNGTWCRHSWAHGGAGVVLSLGLLQATTGSAVEECARNTHVHSCDMNLAMCLMRAPANSRSSSGGSSSSRSGEGAGGFMFTHPGNAALQGATWADPRYMVFDNPVYSHVVHDPLAFVTGRVKCGKGAREVAAAAAAAVAANTAGAEDDEGAQGSSVADGEGAARKQARRQLVLSRSAESSAGADAGLGSSKGTSASSLDGRDAADSDGAMGAVTPMAQQLRGVKQHFNELVWSMDGGGAGGSSSSSGGGPSGRGSAAQGGAAEDQGICEWLVRHAVSVHMHGRSYASYDEAAAAMGHVARSHQKAMRLLWERQQQQALGGRM</sequence>
<feature type="compositionally biased region" description="Pro residues" evidence="7">
    <location>
        <begin position="396"/>
        <end position="412"/>
    </location>
</feature>
<evidence type="ECO:0000256" key="6">
    <source>
        <dbReference type="ARBA" id="ARBA00023136"/>
    </source>
</evidence>
<dbReference type="Proteomes" id="UP000613740">
    <property type="component" value="Unassembled WGS sequence"/>
</dbReference>
<feature type="compositionally biased region" description="Low complexity" evidence="7">
    <location>
        <begin position="317"/>
        <end position="327"/>
    </location>
</feature>
<evidence type="ECO:0000256" key="8">
    <source>
        <dbReference type="SAM" id="SignalP"/>
    </source>
</evidence>
<feature type="compositionally biased region" description="Gly residues" evidence="7">
    <location>
        <begin position="689"/>
        <end position="706"/>
    </location>
</feature>
<evidence type="ECO:0000256" key="3">
    <source>
        <dbReference type="ARBA" id="ARBA00022692"/>
    </source>
</evidence>
<feature type="signal peptide" evidence="8">
    <location>
        <begin position="1"/>
        <end position="20"/>
    </location>
</feature>
<feature type="region of interest" description="Disordered" evidence="7">
    <location>
        <begin position="687"/>
        <end position="714"/>
    </location>
</feature>
<feature type="region of interest" description="Disordered" evidence="7">
    <location>
        <begin position="389"/>
        <end position="412"/>
    </location>
</feature>
<feature type="compositionally biased region" description="Low complexity" evidence="7">
    <location>
        <begin position="513"/>
        <end position="526"/>
    </location>
</feature>
<feature type="compositionally biased region" description="Low complexity" evidence="7">
    <location>
        <begin position="628"/>
        <end position="646"/>
    </location>
</feature>
<evidence type="ECO:0000256" key="1">
    <source>
        <dbReference type="ARBA" id="ARBA00004606"/>
    </source>
</evidence>
<evidence type="ECO:0000256" key="4">
    <source>
        <dbReference type="ARBA" id="ARBA00022968"/>
    </source>
</evidence>
<gene>
    <name evidence="9" type="ORF">HYH02_005576</name>
</gene>
<feature type="region of interest" description="Disordered" evidence="7">
    <location>
        <begin position="512"/>
        <end position="532"/>
    </location>
</feature>
<feature type="region of interest" description="Disordered" evidence="7">
    <location>
        <begin position="599"/>
        <end position="663"/>
    </location>
</feature>
<reference evidence="9" key="1">
    <citation type="journal article" date="2020" name="bioRxiv">
        <title>Comparative genomics of Chlamydomonas.</title>
        <authorList>
            <person name="Craig R.J."/>
            <person name="Hasan A.R."/>
            <person name="Ness R.W."/>
            <person name="Keightley P.D."/>
        </authorList>
    </citation>
    <scope>NUCLEOTIDE SEQUENCE</scope>
    <source>
        <strain evidence="9">CCAP 11/173</strain>
    </source>
</reference>
<keyword evidence="4" id="KW-0735">Signal-anchor</keyword>
<dbReference type="PANTHER" id="PTHR23033">
    <property type="entry name" value="BETA1,3-GALACTOSYLTRANSFERASE"/>
    <property type="match status" value="1"/>
</dbReference>
<keyword evidence="3" id="KW-0812">Transmembrane</keyword>
<keyword evidence="6" id="KW-0472">Membrane</keyword>
<comment type="caution">
    <text evidence="9">The sequence shown here is derived from an EMBL/GenBank/DDBJ whole genome shotgun (WGS) entry which is preliminary data.</text>
</comment>
<dbReference type="InterPro" id="IPR026050">
    <property type="entry name" value="C1GALT1/C1GALT1_chp1"/>
</dbReference>
<feature type="compositionally biased region" description="Acidic residues" evidence="7">
    <location>
        <begin position="282"/>
        <end position="291"/>
    </location>
</feature>
<evidence type="ECO:0000256" key="5">
    <source>
        <dbReference type="ARBA" id="ARBA00022989"/>
    </source>
</evidence>
<keyword evidence="10" id="KW-1185">Reference proteome</keyword>
<evidence type="ECO:0000313" key="9">
    <source>
        <dbReference type="EMBL" id="KAG2449429.1"/>
    </source>
</evidence>
<organism evidence="9 10">
    <name type="scientific">Chlamydomonas schloesseri</name>
    <dbReference type="NCBI Taxonomy" id="2026947"/>
    <lineage>
        <taxon>Eukaryota</taxon>
        <taxon>Viridiplantae</taxon>
        <taxon>Chlorophyta</taxon>
        <taxon>core chlorophytes</taxon>
        <taxon>Chlorophyceae</taxon>
        <taxon>CS clade</taxon>
        <taxon>Chlamydomonadales</taxon>
        <taxon>Chlamydomonadaceae</taxon>
        <taxon>Chlamydomonas</taxon>
    </lineage>
</organism>
<accession>A0A835WKL8</accession>
<feature type="compositionally biased region" description="Low complexity" evidence="7">
    <location>
        <begin position="269"/>
        <end position="278"/>
    </location>
</feature>
<comment type="subcellular location">
    <subcellularLocation>
        <location evidence="1">Membrane</location>
        <topology evidence="1">Single-pass type II membrane protein</topology>
    </subcellularLocation>
</comment>
<feature type="chain" id="PRO_5032557194" evidence="8">
    <location>
        <begin position="21"/>
        <end position="776"/>
    </location>
</feature>
<evidence type="ECO:0000256" key="2">
    <source>
        <dbReference type="ARBA" id="ARBA00006462"/>
    </source>
</evidence>
<keyword evidence="8" id="KW-0732">Signal</keyword>
<dbReference type="GO" id="GO:0016020">
    <property type="term" value="C:membrane"/>
    <property type="evidence" value="ECO:0007669"/>
    <property type="project" value="UniProtKB-SubCell"/>
</dbReference>
<dbReference type="AlphaFoldDB" id="A0A835WKL8"/>
<comment type="similarity">
    <text evidence="2">Belongs to the glycosyltransferase 31 family. Beta3-Gal-T subfamily.</text>
</comment>
<proteinExistence type="inferred from homology"/>
<evidence type="ECO:0000313" key="10">
    <source>
        <dbReference type="Proteomes" id="UP000613740"/>
    </source>
</evidence>
<name>A0A835WKL8_9CHLO</name>
<keyword evidence="5" id="KW-1133">Transmembrane helix</keyword>
<feature type="region of interest" description="Disordered" evidence="7">
    <location>
        <begin position="240"/>
        <end position="339"/>
    </location>
</feature>
<protein>
    <submittedName>
        <fullName evidence="9">Uncharacterized protein</fullName>
    </submittedName>
</protein>